<dbReference type="PANTHER" id="PTHR16943:SF8">
    <property type="entry name" value="2-METHYLCITRATE DEHYDRATASE"/>
    <property type="match status" value="1"/>
</dbReference>
<dbReference type="EMBL" id="JTJJ01000028">
    <property type="protein sequence ID" value="KHJ68746.1"/>
    <property type="molecule type" value="Genomic_DNA"/>
</dbReference>
<evidence type="ECO:0000256" key="1">
    <source>
        <dbReference type="ARBA" id="ARBA00006174"/>
    </source>
</evidence>
<name>A0A0B1RAQ9_9GAMM</name>
<dbReference type="InterPro" id="IPR042183">
    <property type="entry name" value="MmgE/PrpD_sf_1"/>
</dbReference>
<dbReference type="InterPro" id="IPR045337">
    <property type="entry name" value="MmgE_PrpD_C"/>
</dbReference>
<dbReference type="AlphaFoldDB" id="A0A0B1RAQ9"/>
<dbReference type="InterPro" id="IPR042188">
    <property type="entry name" value="MmgE/PrpD_sf_2"/>
</dbReference>
<organism evidence="4 5">
    <name type="scientific">Pantoea rodasii</name>
    <dbReference type="NCBI Taxonomy" id="1076549"/>
    <lineage>
        <taxon>Bacteria</taxon>
        <taxon>Pseudomonadati</taxon>
        <taxon>Pseudomonadota</taxon>
        <taxon>Gammaproteobacteria</taxon>
        <taxon>Enterobacterales</taxon>
        <taxon>Erwiniaceae</taxon>
        <taxon>Pantoea</taxon>
    </lineage>
</organism>
<reference evidence="4 5" key="1">
    <citation type="submission" date="2014-11" db="EMBL/GenBank/DDBJ databases">
        <title>Genome sequencing of Pantoea rodasii ND03.</title>
        <authorList>
            <person name="Muhamad Yunos N.Y."/>
            <person name="Chan K.-G."/>
        </authorList>
    </citation>
    <scope>NUCLEOTIDE SEQUENCE [LARGE SCALE GENOMIC DNA]</scope>
    <source>
        <strain evidence="4 5">ND03</strain>
    </source>
</reference>
<evidence type="ECO:0000259" key="2">
    <source>
        <dbReference type="Pfam" id="PF03972"/>
    </source>
</evidence>
<evidence type="ECO:0000313" key="4">
    <source>
        <dbReference type="EMBL" id="KHJ68746.1"/>
    </source>
</evidence>
<dbReference type="Pfam" id="PF03972">
    <property type="entry name" value="MmgE_PrpD_N"/>
    <property type="match status" value="1"/>
</dbReference>
<feature type="domain" description="MmgE/PrpD N-terminal" evidence="2">
    <location>
        <begin position="6"/>
        <end position="246"/>
    </location>
</feature>
<feature type="domain" description="MmgE/PrpD C-terminal" evidence="3">
    <location>
        <begin position="272"/>
        <end position="436"/>
    </location>
</feature>
<dbReference type="InterPro" id="IPR045336">
    <property type="entry name" value="MmgE_PrpD_N"/>
</dbReference>
<dbReference type="Gene3D" id="3.30.1330.120">
    <property type="entry name" value="2-methylcitrate dehydratase PrpD"/>
    <property type="match status" value="1"/>
</dbReference>
<dbReference type="GO" id="GO:0016829">
    <property type="term" value="F:lyase activity"/>
    <property type="evidence" value="ECO:0007669"/>
    <property type="project" value="InterPro"/>
</dbReference>
<comment type="similarity">
    <text evidence="1">Belongs to the PrpD family.</text>
</comment>
<dbReference type="Proteomes" id="UP000030853">
    <property type="component" value="Unassembled WGS sequence"/>
</dbReference>
<proteinExistence type="inferred from homology"/>
<dbReference type="RefSeq" id="WP_039329624.1">
    <property type="nucleotide sequence ID" value="NZ_JTJJ01000028.1"/>
</dbReference>
<gene>
    <name evidence="4" type="ORF">QU24_07245</name>
</gene>
<dbReference type="SUPFAM" id="SSF103378">
    <property type="entry name" value="2-methylcitrate dehydratase PrpD"/>
    <property type="match status" value="1"/>
</dbReference>
<evidence type="ECO:0000259" key="3">
    <source>
        <dbReference type="Pfam" id="PF19305"/>
    </source>
</evidence>
<dbReference type="Pfam" id="PF19305">
    <property type="entry name" value="MmgE_PrpD_C"/>
    <property type="match status" value="1"/>
</dbReference>
<dbReference type="Gene3D" id="1.10.4100.10">
    <property type="entry name" value="2-methylcitrate dehydratase PrpD"/>
    <property type="match status" value="1"/>
</dbReference>
<comment type="caution">
    <text evidence="4">The sequence shown here is derived from an EMBL/GenBank/DDBJ whole genome shotgun (WGS) entry which is preliminary data.</text>
</comment>
<evidence type="ECO:0000313" key="5">
    <source>
        <dbReference type="Proteomes" id="UP000030853"/>
    </source>
</evidence>
<dbReference type="PANTHER" id="PTHR16943">
    <property type="entry name" value="2-METHYLCITRATE DEHYDRATASE-RELATED"/>
    <property type="match status" value="1"/>
</dbReference>
<sequence>MASTLEQLAAFIATTEFEQLPSSLVEQAKRHLLDTFGASLAGTDSAIWRDCLALVSEEGGKAQSVVWGSDAQCSPRQAAWLNGVAAHMYELDDTGGCDHSGAVVLPALLAALPLATHPVEGRALIVAMVIGYDVGRRVLEACGGYSAHNGAGWHSTASCGVFGAAAAVCSLLQLDRQQCASALGIAASFSGGLWGFIHDGSHTKKLHAARAAEGGVQAALLAQRGINGPSAVFEAKWGGFLQTLAPETQQPAALTADLGSVWKLARCSIKPYASCRGTHAAIDALGILLSQHQVRVEHIERIVVGLNPFLLDMCGGRELESLASAQMSLPYALAARALYGSAELGSYDDAKRLHPQVAEFMTRIVLEIDEQQGRDDEPWVRIETQHGEQWQHHVAVASGAPANPLSLEALLAKYRSLAGRVLPLEQVEQLEILCLDLDDVADVREMVALLAAG</sequence>
<dbReference type="InterPro" id="IPR036148">
    <property type="entry name" value="MmgE/PrpD_sf"/>
</dbReference>
<accession>A0A0B1RAQ9</accession>
<dbReference type="InterPro" id="IPR005656">
    <property type="entry name" value="MmgE_PrpD"/>
</dbReference>
<protein>
    <submittedName>
        <fullName evidence="4">2-methylcitrate dehydratase</fullName>
    </submittedName>
</protein>